<evidence type="ECO:0000259" key="4">
    <source>
        <dbReference type="Pfam" id="PF23317"/>
    </source>
</evidence>
<keyword evidence="6" id="KW-1185">Reference proteome</keyword>
<dbReference type="EMBL" id="ML178819">
    <property type="protein sequence ID" value="TFL03994.1"/>
    <property type="molecule type" value="Genomic_DNA"/>
</dbReference>
<dbReference type="AlphaFoldDB" id="A0A5C3R021"/>
<sequence>MESSFQSTPLDLGAVKIYPYIHYLKTDVLLQLRLMRPKDAPLSWEQLTGSDFTFSITRPLIEKYSRLNNMAIVYVCLVVRSYFLSQAEADLSVFNTMTARATFTEIMAMKLISHFASDRIQLAAVLTTSWSPLAGAPPDVAEEITQTLSWSTDSSAAPQSAIELAICTESKHFLASPVCQKIIQDIHAGYVVYSAEAHRSVLADNYKPKPIEVYDFHSAPFLNHYRLRVPKYNSILEFVNFTVLLVIYVLCLAAKDVNRMSVWEEIFIVFAAAFVLDEYSASIEYGWNVYMANIWNVFDACFIAVFLLYFGLRTKGLVQHDAHASELAFDILACGACILFPRLVFFAVRNNVVILSLRAMIADFGFFMGIAVICFSGLLFTLWTLASDTWTLRSIAWLMVQIWFGNTYLSFAQASSFHPFFGPILMTCFAALSNTLLLTILISILSNTFARIDKNSTQEYLFQFTINTIEGVKSDALFSYQVPFNLIAFIVLKPASFILSPRSLHSLNVFLIKLTSFPILLLIHFYERFTIADHTFPSSTAHSLYSTMPRRKLGIRSIPFLEAIVRADSADLYDAILDLDVEPAPSLFRDPSQTHRAVSRDSMRSSMTGRRFDRERAATSRPRTPIVESPVAEVPEPPTTPLRGRRAHLTSLVGGGGERLPQSPISKLFDRRSFNVGPTPAQSTMSGGLDDTIKKLENLLGDLQGSSAAGLREELKELQDRQLRIEALLIQLIKDKKGRD</sequence>
<feature type="transmembrane region" description="Helical" evidence="2">
    <location>
        <begin position="324"/>
        <end position="344"/>
    </location>
</feature>
<feature type="transmembrane region" description="Helical" evidence="2">
    <location>
        <begin position="293"/>
        <end position="312"/>
    </location>
</feature>
<organism evidence="5 6">
    <name type="scientific">Pterulicium gracile</name>
    <dbReference type="NCBI Taxonomy" id="1884261"/>
    <lineage>
        <taxon>Eukaryota</taxon>
        <taxon>Fungi</taxon>
        <taxon>Dikarya</taxon>
        <taxon>Basidiomycota</taxon>
        <taxon>Agaricomycotina</taxon>
        <taxon>Agaricomycetes</taxon>
        <taxon>Agaricomycetidae</taxon>
        <taxon>Agaricales</taxon>
        <taxon>Pleurotineae</taxon>
        <taxon>Pterulaceae</taxon>
        <taxon>Pterulicium</taxon>
    </lineage>
</organism>
<feature type="transmembrane region" description="Helical" evidence="2">
    <location>
        <begin position="482"/>
        <end position="500"/>
    </location>
</feature>
<protein>
    <recommendedName>
        <fullName evidence="7">Polycystin cation channel PKD1/PKD2 domain-containing protein</fullName>
    </recommendedName>
</protein>
<feature type="domain" description="YVC1 N-terminal linker helical" evidence="3">
    <location>
        <begin position="68"/>
        <end position="200"/>
    </location>
</feature>
<feature type="transmembrane region" description="Helical" evidence="2">
    <location>
        <begin position="395"/>
        <end position="414"/>
    </location>
</feature>
<evidence type="ECO:0000256" key="1">
    <source>
        <dbReference type="SAM" id="MobiDB-lite"/>
    </source>
</evidence>
<feature type="region of interest" description="Disordered" evidence="1">
    <location>
        <begin position="588"/>
        <end position="623"/>
    </location>
</feature>
<feature type="transmembrane region" description="Helical" evidence="2">
    <location>
        <begin position="235"/>
        <end position="254"/>
    </location>
</feature>
<dbReference type="PANTHER" id="PTHR35859">
    <property type="entry name" value="NONSELECTIVE CATION CHANNEL PROTEIN"/>
    <property type="match status" value="1"/>
</dbReference>
<feature type="domain" description="Calcium channel YVC1-like C-terminal transmembrane" evidence="4">
    <location>
        <begin position="241"/>
        <end position="531"/>
    </location>
</feature>
<dbReference type="Proteomes" id="UP000305067">
    <property type="component" value="Unassembled WGS sequence"/>
</dbReference>
<dbReference type="InterPro" id="IPR056337">
    <property type="entry name" value="LHD_YVC1"/>
</dbReference>
<evidence type="ECO:0000313" key="5">
    <source>
        <dbReference type="EMBL" id="TFL03994.1"/>
    </source>
</evidence>
<evidence type="ECO:0000259" key="3">
    <source>
        <dbReference type="Pfam" id="PF23190"/>
    </source>
</evidence>
<reference evidence="5 6" key="1">
    <citation type="journal article" date="2019" name="Nat. Ecol. Evol.">
        <title>Megaphylogeny resolves global patterns of mushroom evolution.</title>
        <authorList>
            <person name="Varga T."/>
            <person name="Krizsan K."/>
            <person name="Foldi C."/>
            <person name="Dima B."/>
            <person name="Sanchez-Garcia M."/>
            <person name="Sanchez-Ramirez S."/>
            <person name="Szollosi G.J."/>
            <person name="Szarkandi J.G."/>
            <person name="Papp V."/>
            <person name="Albert L."/>
            <person name="Andreopoulos W."/>
            <person name="Angelini C."/>
            <person name="Antonin V."/>
            <person name="Barry K.W."/>
            <person name="Bougher N.L."/>
            <person name="Buchanan P."/>
            <person name="Buyck B."/>
            <person name="Bense V."/>
            <person name="Catcheside P."/>
            <person name="Chovatia M."/>
            <person name="Cooper J."/>
            <person name="Damon W."/>
            <person name="Desjardin D."/>
            <person name="Finy P."/>
            <person name="Geml J."/>
            <person name="Haridas S."/>
            <person name="Hughes K."/>
            <person name="Justo A."/>
            <person name="Karasinski D."/>
            <person name="Kautmanova I."/>
            <person name="Kiss B."/>
            <person name="Kocsube S."/>
            <person name="Kotiranta H."/>
            <person name="LaButti K.M."/>
            <person name="Lechner B.E."/>
            <person name="Liimatainen K."/>
            <person name="Lipzen A."/>
            <person name="Lukacs Z."/>
            <person name="Mihaltcheva S."/>
            <person name="Morgado L.N."/>
            <person name="Niskanen T."/>
            <person name="Noordeloos M.E."/>
            <person name="Ohm R.A."/>
            <person name="Ortiz-Santana B."/>
            <person name="Ovrebo C."/>
            <person name="Racz N."/>
            <person name="Riley R."/>
            <person name="Savchenko A."/>
            <person name="Shiryaev A."/>
            <person name="Soop K."/>
            <person name="Spirin V."/>
            <person name="Szebenyi C."/>
            <person name="Tomsovsky M."/>
            <person name="Tulloss R.E."/>
            <person name="Uehling J."/>
            <person name="Grigoriev I.V."/>
            <person name="Vagvolgyi C."/>
            <person name="Papp T."/>
            <person name="Martin F.M."/>
            <person name="Miettinen O."/>
            <person name="Hibbett D.S."/>
            <person name="Nagy L.G."/>
        </authorList>
    </citation>
    <scope>NUCLEOTIDE SEQUENCE [LARGE SCALE GENOMIC DNA]</scope>
    <source>
        <strain evidence="5 6">CBS 309.79</strain>
    </source>
</reference>
<dbReference type="InterPro" id="IPR052971">
    <property type="entry name" value="TRP_calcium_channel"/>
</dbReference>
<dbReference type="Pfam" id="PF23317">
    <property type="entry name" value="YVC1_C"/>
    <property type="match status" value="1"/>
</dbReference>
<feature type="transmembrane region" description="Helical" evidence="2">
    <location>
        <begin position="506"/>
        <end position="526"/>
    </location>
</feature>
<keyword evidence="2" id="KW-0812">Transmembrane</keyword>
<feature type="transmembrane region" description="Helical" evidence="2">
    <location>
        <begin position="266"/>
        <end position="287"/>
    </location>
</feature>
<dbReference type="InterPro" id="IPR056336">
    <property type="entry name" value="YVC1_C"/>
</dbReference>
<name>A0A5C3R021_9AGAR</name>
<evidence type="ECO:0008006" key="7">
    <source>
        <dbReference type="Google" id="ProtNLM"/>
    </source>
</evidence>
<keyword evidence="2" id="KW-0472">Membrane</keyword>
<dbReference type="Pfam" id="PF23190">
    <property type="entry name" value="LHD_TRPY1"/>
    <property type="match status" value="1"/>
</dbReference>
<evidence type="ECO:0000313" key="6">
    <source>
        <dbReference type="Proteomes" id="UP000305067"/>
    </source>
</evidence>
<dbReference type="PANTHER" id="PTHR35859:SF6">
    <property type="entry name" value="ION TRANSPORT DOMAIN-CONTAINING PROTEIN"/>
    <property type="match status" value="1"/>
</dbReference>
<keyword evidence="2" id="KW-1133">Transmembrane helix</keyword>
<accession>A0A5C3R021</accession>
<evidence type="ECO:0000256" key="2">
    <source>
        <dbReference type="SAM" id="Phobius"/>
    </source>
</evidence>
<dbReference type="STRING" id="1884261.A0A5C3R021"/>
<gene>
    <name evidence="5" type="ORF">BDV98DRAFT_544558</name>
</gene>
<feature type="transmembrane region" description="Helical" evidence="2">
    <location>
        <begin position="364"/>
        <end position="383"/>
    </location>
</feature>
<feature type="transmembrane region" description="Helical" evidence="2">
    <location>
        <begin position="420"/>
        <end position="445"/>
    </location>
</feature>
<proteinExistence type="predicted"/>
<dbReference type="OrthoDB" id="2373987at2759"/>